<accession>A0AAN7UD42</accession>
<keyword evidence="2" id="KW-0472">Membrane</keyword>
<feature type="compositionally biased region" description="Polar residues" evidence="1">
    <location>
        <begin position="180"/>
        <end position="189"/>
    </location>
</feature>
<reference evidence="3 4" key="1">
    <citation type="submission" date="2023-10" db="EMBL/GenBank/DDBJ databases">
        <title>Draft genome sequence of Xylaria bambusicola isolate GMP-LS, the root and basal stem rot pathogen of sugarcane in Indonesia.</title>
        <authorList>
            <person name="Selvaraj P."/>
            <person name="Muralishankar V."/>
            <person name="Muruganantham S."/>
            <person name="Sp S."/>
            <person name="Haryani S."/>
            <person name="Lau K.J.X."/>
            <person name="Naqvi N.I."/>
        </authorList>
    </citation>
    <scope>NUCLEOTIDE SEQUENCE [LARGE SCALE GENOMIC DNA]</scope>
    <source>
        <strain evidence="3">GMP-LS</strain>
    </source>
</reference>
<sequence length="206" mass="21308">MNSFHSDPFRDPQLAYGQRMDPRLGQFNPNDIDDDGDDGLEYRRSARNSMLSLGNSSGSRAANNNTAAVAGAAGGAAAGGVLGGLIGRNRNSSGINYDPVQNPSTTAYQGGAPGEYDLGARAEKSEWMAKQSSSRKKWKWIIAIVVVLIVAGAVVGGVLGSMYANKGSKSGGSGSQGQSAGQDTAQNGDLNIDSGEIQNLLNNPNS</sequence>
<dbReference type="EMBL" id="JAWHQM010000004">
    <property type="protein sequence ID" value="KAK5626709.1"/>
    <property type="molecule type" value="Genomic_DNA"/>
</dbReference>
<name>A0AAN7UD42_9PEZI</name>
<comment type="caution">
    <text evidence="3">The sequence shown here is derived from an EMBL/GenBank/DDBJ whole genome shotgun (WGS) entry which is preliminary data.</text>
</comment>
<organism evidence="3 4">
    <name type="scientific">Xylaria bambusicola</name>
    <dbReference type="NCBI Taxonomy" id="326684"/>
    <lineage>
        <taxon>Eukaryota</taxon>
        <taxon>Fungi</taxon>
        <taxon>Dikarya</taxon>
        <taxon>Ascomycota</taxon>
        <taxon>Pezizomycotina</taxon>
        <taxon>Sordariomycetes</taxon>
        <taxon>Xylariomycetidae</taxon>
        <taxon>Xylariales</taxon>
        <taxon>Xylariaceae</taxon>
        <taxon>Xylaria</taxon>
    </lineage>
</organism>
<feature type="compositionally biased region" description="Polar residues" evidence="1">
    <location>
        <begin position="196"/>
        <end position="206"/>
    </location>
</feature>
<evidence type="ECO:0000256" key="2">
    <source>
        <dbReference type="SAM" id="Phobius"/>
    </source>
</evidence>
<dbReference type="AlphaFoldDB" id="A0AAN7UD42"/>
<feature type="region of interest" description="Disordered" evidence="1">
    <location>
        <begin position="1"/>
        <end position="39"/>
    </location>
</feature>
<gene>
    <name evidence="3" type="ORF">RRF57_002424</name>
</gene>
<dbReference type="Proteomes" id="UP001305414">
    <property type="component" value="Unassembled WGS sequence"/>
</dbReference>
<feature type="transmembrane region" description="Helical" evidence="2">
    <location>
        <begin position="140"/>
        <end position="164"/>
    </location>
</feature>
<evidence type="ECO:0000313" key="4">
    <source>
        <dbReference type="Proteomes" id="UP001305414"/>
    </source>
</evidence>
<proteinExistence type="predicted"/>
<evidence type="ECO:0000256" key="1">
    <source>
        <dbReference type="SAM" id="MobiDB-lite"/>
    </source>
</evidence>
<evidence type="ECO:0000313" key="3">
    <source>
        <dbReference type="EMBL" id="KAK5626709.1"/>
    </source>
</evidence>
<feature type="region of interest" description="Disordered" evidence="1">
    <location>
        <begin position="167"/>
        <end position="206"/>
    </location>
</feature>
<keyword evidence="2" id="KW-0812">Transmembrane</keyword>
<keyword evidence="4" id="KW-1185">Reference proteome</keyword>
<protein>
    <submittedName>
        <fullName evidence="3">Uncharacterized protein</fullName>
    </submittedName>
</protein>
<keyword evidence="2" id="KW-1133">Transmembrane helix</keyword>